<dbReference type="EMBL" id="JBHSZQ010000020">
    <property type="protein sequence ID" value="MFC7126225.1"/>
    <property type="molecule type" value="Genomic_DNA"/>
</dbReference>
<keyword evidence="1" id="KW-0812">Transmembrane</keyword>
<gene>
    <name evidence="2" type="ORF">ACFQJ7_09285</name>
</gene>
<evidence type="ECO:0000313" key="3">
    <source>
        <dbReference type="Proteomes" id="UP001596414"/>
    </source>
</evidence>
<feature type="transmembrane region" description="Helical" evidence="1">
    <location>
        <begin position="50"/>
        <end position="71"/>
    </location>
</feature>
<proteinExistence type="predicted"/>
<dbReference type="Proteomes" id="UP001596414">
    <property type="component" value="Unassembled WGS sequence"/>
</dbReference>
<dbReference type="RefSeq" id="WP_382230352.1">
    <property type="nucleotide sequence ID" value="NZ_JAODIY010000001.1"/>
</dbReference>
<evidence type="ECO:0000313" key="2">
    <source>
        <dbReference type="EMBL" id="MFC7126225.1"/>
    </source>
</evidence>
<sequence>MILGAFIAGAAATARLADPADAGARAGFLGGVVAVGTSVAGSLSGSPSTLLFLPFAGAVVLSVAPLFGLLCGRLGAWTSTKLLTDTGRNAGRAN</sequence>
<organism evidence="2 3">
    <name type="scientific">Halovenus rubra</name>
    <dbReference type="NCBI Taxonomy" id="869890"/>
    <lineage>
        <taxon>Archaea</taxon>
        <taxon>Methanobacteriati</taxon>
        <taxon>Methanobacteriota</taxon>
        <taxon>Stenosarchaea group</taxon>
        <taxon>Halobacteria</taxon>
        <taxon>Halobacteriales</taxon>
        <taxon>Haloarculaceae</taxon>
        <taxon>Halovenus</taxon>
    </lineage>
</organism>
<comment type="caution">
    <text evidence="2">The sequence shown here is derived from an EMBL/GenBank/DDBJ whole genome shotgun (WGS) entry which is preliminary data.</text>
</comment>
<reference evidence="2 3" key="1">
    <citation type="journal article" date="2014" name="Int. J. Syst. Evol. Microbiol.">
        <title>Complete genome sequence of Corynebacterium casei LMG S-19264T (=DSM 44701T), isolated from a smear-ripened cheese.</title>
        <authorList>
            <consortium name="US DOE Joint Genome Institute (JGI-PGF)"/>
            <person name="Walter F."/>
            <person name="Albersmeier A."/>
            <person name="Kalinowski J."/>
            <person name="Ruckert C."/>
        </authorList>
    </citation>
    <scope>NUCLEOTIDE SEQUENCE [LARGE SCALE GENOMIC DNA]</scope>
    <source>
        <strain evidence="2 3">CGMCC 4.7215</strain>
    </source>
</reference>
<dbReference type="AlphaFoldDB" id="A0ABD5X4W0"/>
<evidence type="ECO:0000256" key="1">
    <source>
        <dbReference type="SAM" id="Phobius"/>
    </source>
</evidence>
<accession>A0ABD5X4W0</accession>
<keyword evidence="1" id="KW-1133">Transmembrane helix</keyword>
<keyword evidence="1" id="KW-0472">Membrane</keyword>
<name>A0ABD5X4W0_9EURY</name>
<protein>
    <submittedName>
        <fullName evidence="2">Uncharacterized protein</fullName>
    </submittedName>
</protein>